<evidence type="ECO:0000313" key="4">
    <source>
        <dbReference type="Proteomes" id="UP001432322"/>
    </source>
</evidence>
<name>A0AAV5X4J2_9BILA</name>
<reference evidence="3" key="1">
    <citation type="submission" date="2023-10" db="EMBL/GenBank/DDBJ databases">
        <title>Genome assembly of Pristionchus species.</title>
        <authorList>
            <person name="Yoshida K."/>
            <person name="Sommer R.J."/>
        </authorList>
    </citation>
    <scope>NUCLEOTIDE SEQUENCE</scope>
    <source>
        <strain evidence="3">RS5133</strain>
    </source>
</reference>
<dbReference type="AlphaFoldDB" id="A0AAV5X4J2"/>
<keyword evidence="1" id="KW-0472">Membrane</keyword>
<sequence length="177" mass="20196">MRPFANCRTCNALPSVLAHHAETSFVLTGTDLQPYWFDHINTVSLFLSENMPGRLSPPFLNLTRHGNQHKNPGWASGDPLVFPLQFDPQNIPLFSVLLFLFFLVVLSIIAIIYITRHLRGRRRMNYIYDPSSIMNGPVGPNDQSMINMDLHSHLFLSDACRHALVERYRNNHCGPVI</sequence>
<comment type="caution">
    <text evidence="3">The sequence shown here is derived from an EMBL/GenBank/DDBJ whole genome shotgun (WGS) entry which is preliminary data.</text>
</comment>
<proteinExistence type="predicted"/>
<accession>A0AAV5X4J2</accession>
<keyword evidence="1" id="KW-1133">Transmembrane helix</keyword>
<dbReference type="EMBL" id="BTSY01000002">
    <property type="protein sequence ID" value="GMT15966.1"/>
    <property type="molecule type" value="Genomic_DNA"/>
</dbReference>
<feature type="transmembrane region" description="Helical" evidence="1">
    <location>
        <begin position="91"/>
        <end position="114"/>
    </location>
</feature>
<evidence type="ECO:0000313" key="2">
    <source>
        <dbReference type="EMBL" id="GMT15966.1"/>
    </source>
</evidence>
<evidence type="ECO:0000256" key="1">
    <source>
        <dbReference type="SAM" id="Phobius"/>
    </source>
</evidence>
<protein>
    <submittedName>
        <fullName evidence="3">Uncharacterized protein</fullName>
    </submittedName>
</protein>
<keyword evidence="1" id="KW-0812">Transmembrane</keyword>
<keyword evidence="4" id="KW-1185">Reference proteome</keyword>
<evidence type="ECO:0000313" key="3">
    <source>
        <dbReference type="EMBL" id="GMT37074.1"/>
    </source>
</evidence>
<dbReference type="Proteomes" id="UP001432322">
    <property type="component" value="Unassembled WGS sequence"/>
</dbReference>
<gene>
    <name evidence="3" type="ORF">PFISCL1PPCAC_28371</name>
    <name evidence="2" type="ORF">PFISCL1PPCAC_7263</name>
</gene>
<organism evidence="3 4">
    <name type="scientific">Pristionchus fissidentatus</name>
    <dbReference type="NCBI Taxonomy" id="1538716"/>
    <lineage>
        <taxon>Eukaryota</taxon>
        <taxon>Metazoa</taxon>
        <taxon>Ecdysozoa</taxon>
        <taxon>Nematoda</taxon>
        <taxon>Chromadorea</taxon>
        <taxon>Rhabditida</taxon>
        <taxon>Rhabditina</taxon>
        <taxon>Diplogasteromorpha</taxon>
        <taxon>Diplogasteroidea</taxon>
        <taxon>Neodiplogasteridae</taxon>
        <taxon>Pristionchus</taxon>
    </lineage>
</organism>
<dbReference type="EMBL" id="BTSY01000033">
    <property type="protein sequence ID" value="GMT37074.1"/>
    <property type="molecule type" value="Genomic_DNA"/>
</dbReference>